<dbReference type="CDD" id="cd13775">
    <property type="entry name" value="SPFH_eoslipins_u3"/>
    <property type="match status" value="1"/>
</dbReference>
<comment type="similarity">
    <text evidence="2">Belongs to the band 7/mec-2 family.</text>
</comment>
<gene>
    <name evidence="6" type="ORF">HDF23_002564</name>
</gene>
<dbReference type="PANTHER" id="PTHR10264:SF19">
    <property type="entry name" value="AT06885P-RELATED"/>
    <property type="match status" value="1"/>
</dbReference>
<name>A0ABR6PLD0_9SPHI</name>
<keyword evidence="4" id="KW-0472">Membrane</keyword>
<dbReference type="GO" id="GO:0008233">
    <property type="term" value="F:peptidase activity"/>
    <property type="evidence" value="ECO:0007669"/>
    <property type="project" value="UniProtKB-KW"/>
</dbReference>
<comment type="caution">
    <text evidence="6">The sequence shown here is derived from an EMBL/GenBank/DDBJ whole genome shotgun (WGS) entry which is preliminary data.</text>
</comment>
<keyword evidence="7" id="KW-1185">Reference proteome</keyword>
<evidence type="ECO:0000313" key="6">
    <source>
        <dbReference type="EMBL" id="MBB6109815.1"/>
    </source>
</evidence>
<keyword evidence="4" id="KW-1133">Transmembrane helix</keyword>
<protein>
    <submittedName>
        <fullName evidence="6">Regulator of protease activity HflC (Stomatin/prohibitin superfamily)</fullName>
    </submittedName>
</protein>
<keyword evidence="4" id="KW-0812">Transmembrane</keyword>
<dbReference type="EMBL" id="JACHCB010000005">
    <property type="protein sequence ID" value="MBB6109815.1"/>
    <property type="molecule type" value="Genomic_DNA"/>
</dbReference>
<dbReference type="PRINTS" id="PR00721">
    <property type="entry name" value="STOMATIN"/>
</dbReference>
<dbReference type="InterPro" id="IPR001107">
    <property type="entry name" value="Band_7"/>
</dbReference>
<organism evidence="6 7">
    <name type="scientific">Mucilaginibacter lappiensis</name>
    <dbReference type="NCBI Taxonomy" id="354630"/>
    <lineage>
        <taxon>Bacteria</taxon>
        <taxon>Pseudomonadati</taxon>
        <taxon>Bacteroidota</taxon>
        <taxon>Sphingobacteriia</taxon>
        <taxon>Sphingobacteriales</taxon>
        <taxon>Sphingobacteriaceae</taxon>
        <taxon>Mucilaginibacter</taxon>
    </lineage>
</organism>
<evidence type="ECO:0000256" key="4">
    <source>
        <dbReference type="SAM" id="Phobius"/>
    </source>
</evidence>
<evidence type="ECO:0000256" key="3">
    <source>
        <dbReference type="SAM" id="MobiDB-lite"/>
    </source>
</evidence>
<dbReference type="SUPFAM" id="SSF117892">
    <property type="entry name" value="Band 7/SPFH domain"/>
    <property type="match status" value="1"/>
</dbReference>
<accession>A0ABR6PLD0</accession>
<dbReference type="Proteomes" id="UP000541583">
    <property type="component" value="Unassembled WGS sequence"/>
</dbReference>
<feature type="domain" description="Band 7" evidence="5">
    <location>
        <begin position="53"/>
        <end position="211"/>
    </location>
</feature>
<evidence type="ECO:0000256" key="2">
    <source>
        <dbReference type="ARBA" id="ARBA00008164"/>
    </source>
</evidence>
<dbReference type="InterPro" id="IPR043202">
    <property type="entry name" value="Band-7_stomatin-like"/>
</dbReference>
<evidence type="ECO:0000256" key="1">
    <source>
        <dbReference type="ARBA" id="ARBA00004167"/>
    </source>
</evidence>
<dbReference type="Pfam" id="PF01145">
    <property type="entry name" value="Band_7"/>
    <property type="match status" value="1"/>
</dbReference>
<evidence type="ECO:0000259" key="5">
    <source>
        <dbReference type="SMART" id="SM00244"/>
    </source>
</evidence>
<comment type="subcellular location">
    <subcellularLocation>
        <location evidence="1">Membrane</location>
        <topology evidence="1">Single-pass membrane protein</topology>
    </subcellularLocation>
</comment>
<dbReference type="RefSeq" id="WP_076373716.1">
    <property type="nucleotide sequence ID" value="NZ_FTMG01000005.1"/>
</dbReference>
<dbReference type="GO" id="GO:0006508">
    <property type="term" value="P:proteolysis"/>
    <property type="evidence" value="ECO:0007669"/>
    <property type="project" value="UniProtKB-KW"/>
</dbReference>
<feature type="transmembrane region" description="Helical" evidence="4">
    <location>
        <begin position="12"/>
        <end position="32"/>
    </location>
</feature>
<proteinExistence type="inferred from homology"/>
<feature type="transmembrane region" description="Helical" evidence="4">
    <location>
        <begin position="38"/>
        <end position="58"/>
    </location>
</feature>
<dbReference type="PANTHER" id="PTHR10264">
    <property type="entry name" value="BAND 7 PROTEIN-RELATED"/>
    <property type="match status" value="1"/>
</dbReference>
<keyword evidence="6" id="KW-0378">Hydrolase</keyword>
<dbReference type="SMART" id="SM00244">
    <property type="entry name" value="PHB"/>
    <property type="match status" value="1"/>
</dbReference>
<feature type="region of interest" description="Disordered" evidence="3">
    <location>
        <begin position="291"/>
        <end position="316"/>
    </location>
</feature>
<dbReference type="InterPro" id="IPR036013">
    <property type="entry name" value="Band_7/SPFH_dom_sf"/>
</dbReference>
<reference evidence="6 7" key="1">
    <citation type="submission" date="2020-08" db="EMBL/GenBank/DDBJ databases">
        <title>Genomic Encyclopedia of Type Strains, Phase IV (KMG-V): Genome sequencing to study the core and pangenomes of soil and plant-associated prokaryotes.</title>
        <authorList>
            <person name="Whitman W."/>
        </authorList>
    </citation>
    <scope>NUCLEOTIDE SEQUENCE [LARGE SCALE GENOMIC DNA]</scope>
    <source>
        <strain evidence="6 7">ANJLi2</strain>
    </source>
</reference>
<evidence type="ECO:0000313" key="7">
    <source>
        <dbReference type="Proteomes" id="UP000541583"/>
    </source>
</evidence>
<dbReference type="Gene3D" id="3.30.479.30">
    <property type="entry name" value="Band 7 domain"/>
    <property type="match status" value="1"/>
</dbReference>
<dbReference type="Gene3D" id="6.10.250.2090">
    <property type="match status" value="1"/>
</dbReference>
<dbReference type="InterPro" id="IPR001972">
    <property type="entry name" value="Stomatin_HflK_fam"/>
</dbReference>
<keyword evidence="6" id="KW-0645">Protease</keyword>
<sequence>MINTKKNTKLAFNPISGMICLVLIGVSIWGYYTGYINAVILVLFLIISLFIANAVNIADQWEKAVVLRMGKYTGLRGPGIFFTIPIIDKVDNYIDQRVRVTEFKAEQTLTKDTVPVNVDAVVYWTVWDVEKAALEVQDYEVAIAYIAQTGLRDVIGKHELAELLQERDKVTDLLQRTLDEHTNPWGITCQNVGIKDIVIPQLLADAMSKEAQAERERRARVILGTAETEIAEKFALASLQYVNNPVALHLRGMNMLFEGLKEKGSMVIVPSSALDSMNLGAMGGLISLAKSNEPQQIHQPEQVIEPEKKNKPGKKA</sequence>